<evidence type="ECO:0000313" key="2">
    <source>
        <dbReference type="Proteomes" id="UP000215788"/>
    </source>
</evidence>
<accession>A0A266NDD3</accession>
<proteinExistence type="predicted"/>
<sequence>MTITTEKKVPSWLKLSDEGVTVTLRYPTELNNVKTDTLVMRAPTVRDVRAAGAVSGGDAEKRELHLFSSLTEVAPNELEGLKVVDYNRVQEGYFRLVDESEL</sequence>
<dbReference type="EMBL" id="NQKI01000009">
    <property type="protein sequence ID" value="OZY60012.1"/>
    <property type="molecule type" value="Genomic_DNA"/>
</dbReference>
<comment type="caution">
    <text evidence="1">The sequence shown here is derived from an EMBL/GenBank/DDBJ whole genome shotgun (WGS) entry which is preliminary data.</text>
</comment>
<dbReference type="InterPro" id="IPR019289">
    <property type="entry name" value="Phage_tail_E/E"/>
</dbReference>
<evidence type="ECO:0000313" key="1">
    <source>
        <dbReference type="EMBL" id="OZY60012.1"/>
    </source>
</evidence>
<dbReference type="OrthoDB" id="7021429at2"/>
<reference evidence="1 2" key="1">
    <citation type="submission" date="2017-08" db="EMBL/GenBank/DDBJ databases">
        <title>Genomic and metabolic characterisation of spoilage-associated Pseudomonas species.</title>
        <authorList>
            <person name="Stanborough T."/>
            <person name="Fegan N."/>
            <person name="Powell S.M."/>
            <person name="Singh T."/>
            <person name="Tamplin M.L."/>
            <person name="Chandry P.S."/>
        </authorList>
    </citation>
    <scope>NUCLEOTIDE SEQUENCE [LARGE SCALE GENOMIC DNA]</scope>
    <source>
        <strain evidence="1 2">L1802</strain>
    </source>
</reference>
<name>A0A266NDD3_9PSED</name>
<organism evidence="1 2">
    <name type="scientific">Pseudomonas lundensis</name>
    <dbReference type="NCBI Taxonomy" id="86185"/>
    <lineage>
        <taxon>Bacteria</taxon>
        <taxon>Pseudomonadati</taxon>
        <taxon>Pseudomonadota</taxon>
        <taxon>Gammaproteobacteria</taxon>
        <taxon>Pseudomonadales</taxon>
        <taxon>Pseudomonadaceae</taxon>
        <taxon>Pseudomonas</taxon>
    </lineage>
</organism>
<dbReference type="RefSeq" id="WP_094992955.1">
    <property type="nucleotide sequence ID" value="NZ_NQKI01000009.1"/>
</dbReference>
<dbReference type="Pfam" id="PF10109">
    <property type="entry name" value="Phage_TAC_7"/>
    <property type="match status" value="1"/>
</dbReference>
<protein>
    <recommendedName>
        <fullName evidence="3">Phage tail assembly protein</fullName>
    </recommendedName>
</protein>
<evidence type="ECO:0008006" key="3">
    <source>
        <dbReference type="Google" id="ProtNLM"/>
    </source>
</evidence>
<dbReference type="AlphaFoldDB" id="A0A266NDD3"/>
<gene>
    <name evidence="1" type="ORF">CJF39_08135</name>
</gene>
<dbReference type="Proteomes" id="UP000215788">
    <property type="component" value="Unassembled WGS sequence"/>
</dbReference>